<dbReference type="Proteomes" id="UP000190074">
    <property type="component" value="Unassembled WGS sequence"/>
</dbReference>
<sequence>MRSNPRLVIALIAVGSILLIAGSIIGAVSQAGLYLVLAEGVVGIYGLGYVVYLYRKLGRSGHSGD</sequence>
<name>A0A1U0RSL2_9MYCO</name>
<keyword evidence="1" id="KW-1133">Transmembrane helix</keyword>
<feature type="transmembrane region" description="Helical" evidence="1">
    <location>
        <begin position="7"/>
        <end position="28"/>
    </location>
</feature>
<keyword evidence="1" id="KW-0812">Transmembrane</keyword>
<proteinExistence type="predicted"/>
<feature type="transmembrane region" description="Helical" evidence="1">
    <location>
        <begin position="34"/>
        <end position="54"/>
    </location>
</feature>
<evidence type="ECO:0000313" key="3">
    <source>
        <dbReference type="Proteomes" id="UP000190074"/>
    </source>
</evidence>
<accession>A0A1U0RSL2</accession>
<reference evidence="2 3" key="1">
    <citation type="submission" date="2016-11" db="EMBL/GenBank/DDBJ databases">
        <authorList>
            <consortium name="Pathogen Informatics"/>
        </authorList>
    </citation>
    <scope>NUCLEOTIDE SEQUENCE [LARGE SCALE GENOMIC DNA]</scope>
    <source>
        <strain evidence="2 3">911</strain>
    </source>
</reference>
<evidence type="ECO:0000256" key="1">
    <source>
        <dbReference type="SAM" id="Phobius"/>
    </source>
</evidence>
<dbReference type="EMBL" id="FVGW01000001">
    <property type="protein sequence ID" value="SKL51801.1"/>
    <property type="molecule type" value="Genomic_DNA"/>
</dbReference>
<evidence type="ECO:0008006" key="4">
    <source>
        <dbReference type="Google" id="ProtNLM"/>
    </source>
</evidence>
<evidence type="ECO:0000313" key="2">
    <source>
        <dbReference type="EMBL" id="SKL51801.1"/>
    </source>
</evidence>
<protein>
    <recommendedName>
        <fullName evidence="4">Transmembrane protein</fullName>
    </recommendedName>
</protein>
<dbReference type="AlphaFoldDB" id="A0A1U0RSL2"/>
<organism evidence="2 3">
    <name type="scientific">Mycobacteroides abscessus subsp. massiliense</name>
    <dbReference type="NCBI Taxonomy" id="1962118"/>
    <lineage>
        <taxon>Bacteria</taxon>
        <taxon>Bacillati</taxon>
        <taxon>Actinomycetota</taxon>
        <taxon>Actinomycetes</taxon>
        <taxon>Mycobacteriales</taxon>
        <taxon>Mycobacteriaceae</taxon>
        <taxon>Mycobacteroides</taxon>
        <taxon>Mycobacteroides abscessus</taxon>
    </lineage>
</organism>
<gene>
    <name evidence="2" type="ORF">SAMEA2259716_00870</name>
</gene>
<keyword evidence="1" id="KW-0472">Membrane</keyword>